<evidence type="ECO:0000256" key="3">
    <source>
        <dbReference type="RuleBase" id="RU000363"/>
    </source>
</evidence>
<dbReference type="PRINTS" id="PR00081">
    <property type="entry name" value="GDHRDH"/>
</dbReference>
<reference evidence="6 7" key="1">
    <citation type="submission" date="2017-04" db="EMBL/GenBank/DDBJ databases">
        <authorList>
            <person name="Afonso C.L."/>
            <person name="Miller P.J."/>
            <person name="Scott M.A."/>
            <person name="Spackman E."/>
            <person name="Goraichik I."/>
            <person name="Dimitrov K.M."/>
            <person name="Suarez D.L."/>
            <person name="Swayne D.E."/>
        </authorList>
    </citation>
    <scope>NUCLEOTIDE SEQUENCE [LARGE SCALE GENOMIC DNA]</scope>
    <source>
        <strain evidence="6 7">CGMCC 1.10972</strain>
    </source>
</reference>
<organism evidence="6 7">
    <name type="scientific">Fulvimarina manganoxydans</name>
    <dbReference type="NCBI Taxonomy" id="937218"/>
    <lineage>
        <taxon>Bacteria</taxon>
        <taxon>Pseudomonadati</taxon>
        <taxon>Pseudomonadota</taxon>
        <taxon>Alphaproteobacteria</taxon>
        <taxon>Hyphomicrobiales</taxon>
        <taxon>Aurantimonadaceae</taxon>
        <taxon>Fulvimarina</taxon>
    </lineage>
</organism>
<dbReference type="SMART" id="SM00822">
    <property type="entry name" value="PKS_KR"/>
    <property type="match status" value="1"/>
</dbReference>
<evidence type="ECO:0000313" key="7">
    <source>
        <dbReference type="Proteomes" id="UP000192656"/>
    </source>
</evidence>
<accession>A0A1W2AXW1</accession>
<feature type="compositionally biased region" description="Basic and acidic residues" evidence="4">
    <location>
        <begin position="275"/>
        <end position="295"/>
    </location>
</feature>
<feature type="domain" description="Ketoreductase" evidence="5">
    <location>
        <begin position="11"/>
        <end position="196"/>
    </location>
</feature>
<dbReference type="AlphaFoldDB" id="A0A1W2AXW1"/>
<gene>
    <name evidence="6" type="ORF">SAMN06297251_105166</name>
</gene>
<dbReference type="InterPro" id="IPR036291">
    <property type="entry name" value="NAD(P)-bd_dom_sf"/>
</dbReference>
<dbReference type="SUPFAM" id="SSF51735">
    <property type="entry name" value="NAD(P)-binding Rossmann-fold domains"/>
    <property type="match status" value="1"/>
</dbReference>
<dbReference type="STRING" id="937218.SAMN06297251_105166"/>
<dbReference type="EMBL" id="FWXR01000005">
    <property type="protein sequence ID" value="SMC65587.1"/>
    <property type="molecule type" value="Genomic_DNA"/>
</dbReference>
<dbReference type="PANTHER" id="PTHR44196">
    <property type="entry name" value="DEHYDROGENASE/REDUCTASE SDR FAMILY MEMBER 7B"/>
    <property type="match status" value="1"/>
</dbReference>
<evidence type="ECO:0000256" key="1">
    <source>
        <dbReference type="ARBA" id="ARBA00006484"/>
    </source>
</evidence>
<name>A0A1W2AXW1_9HYPH</name>
<dbReference type="NCBIfam" id="NF005495">
    <property type="entry name" value="PRK07109.1"/>
    <property type="match status" value="1"/>
</dbReference>
<dbReference type="GO" id="GO:0016491">
    <property type="term" value="F:oxidoreductase activity"/>
    <property type="evidence" value="ECO:0007669"/>
    <property type="project" value="UniProtKB-KW"/>
</dbReference>
<dbReference type="PRINTS" id="PR00080">
    <property type="entry name" value="SDRFAMILY"/>
</dbReference>
<dbReference type="InterPro" id="IPR002347">
    <property type="entry name" value="SDR_fam"/>
</dbReference>
<sequence length="353" mass="37696">MRSHLKPINRQTVVLTGATSGIGLATARLLAKRGAKLVLAARNAEALEALRDELSKSHTEVVTVPVDLSVNGAAADITQAAIETFGGFDSWINNAATAIYGAIEDVTDDEHQQIFAVNYFGVVQGSKEAARHLADKGGKIVNIGSVLSDRAILYQGPYSATKHAVKAFTEALRMELAAAGKPISVTLIKPGAIDTPYSEHARNHFDTPGTTNPPPAYDPAVVAKAIVFACEHHRRTLAVGFGGYSMSLLGNHFPGLTDTLMEAFGGQAQQSRRPAPAERRDNLFEPRADGAERSSEGGPGPRKSSLFLEAQMHPRTTFALAGLAGLLAMRALGGGRSRRDHRRIARRFGDDGW</sequence>
<dbReference type="InterPro" id="IPR020904">
    <property type="entry name" value="Sc_DH/Rdtase_CS"/>
</dbReference>
<keyword evidence="7" id="KW-1185">Reference proteome</keyword>
<keyword evidence="2" id="KW-0560">Oxidoreductase</keyword>
<dbReference type="RefSeq" id="WP_084409590.1">
    <property type="nucleotide sequence ID" value="NZ_FWXR01000005.1"/>
</dbReference>
<dbReference type="Pfam" id="PF00106">
    <property type="entry name" value="adh_short"/>
    <property type="match status" value="1"/>
</dbReference>
<proteinExistence type="inferred from homology"/>
<comment type="similarity">
    <text evidence="1 3">Belongs to the short-chain dehydrogenases/reductases (SDR) family.</text>
</comment>
<dbReference type="OrthoDB" id="9781689at2"/>
<evidence type="ECO:0000313" key="6">
    <source>
        <dbReference type="EMBL" id="SMC65587.1"/>
    </source>
</evidence>
<dbReference type="InterPro" id="IPR057326">
    <property type="entry name" value="KR_dom"/>
</dbReference>
<evidence type="ECO:0000256" key="2">
    <source>
        <dbReference type="ARBA" id="ARBA00023002"/>
    </source>
</evidence>
<dbReference type="GO" id="GO:0016020">
    <property type="term" value="C:membrane"/>
    <property type="evidence" value="ECO:0007669"/>
    <property type="project" value="TreeGrafter"/>
</dbReference>
<dbReference type="PROSITE" id="PS00061">
    <property type="entry name" value="ADH_SHORT"/>
    <property type="match status" value="1"/>
</dbReference>
<evidence type="ECO:0000259" key="5">
    <source>
        <dbReference type="SMART" id="SM00822"/>
    </source>
</evidence>
<dbReference type="Proteomes" id="UP000192656">
    <property type="component" value="Unassembled WGS sequence"/>
</dbReference>
<protein>
    <submittedName>
        <fullName evidence="6">Short-chain dehydrogenase</fullName>
    </submittedName>
</protein>
<dbReference type="PANTHER" id="PTHR44196:SF1">
    <property type="entry name" value="DEHYDROGENASE_REDUCTASE SDR FAMILY MEMBER 7B"/>
    <property type="match status" value="1"/>
</dbReference>
<feature type="region of interest" description="Disordered" evidence="4">
    <location>
        <begin position="266"/>
        <end position="305"/>
    </location>
</feature>
<evidence type="ECO:0000256" key="4">
    <source>
        <dbReference type="SAM" id="MobiDB-lite"/>
    </source>
</evidence>
<dbReference type="Gene3D" id="3.40.50.720">
    <property type="entry name" value="NAD(P)-binding Rossmann-like Domain"/>
    <property type="match status" value="1"/>
</dbReference>